<dbReference type="GO" id="GO:0009035">
    <property type="term" value="F:type I site-specific deoxyribonuclease activity"/>
    <property type="evidence" value="ECO:0007669"/>
    <property type="project" value="UniProtKB-EC"/>
</dbReference>
<gene>
    <name evidence="2" type="ORF">QQ91_003155</name>
</gene>
<name>A0A0C1YCD3_9CYAN</name>
<dbReference type="GO" id="GO:0003677">
    <property type="term" value="F:DNA binding"/>
    <property type="evidence" value="ECO:0007669"/>
    <property type="project" value="UniProtKB-KW"/>
</dbReference>
<dbReference type="AlphaFoldDB" id="A0A0C1YCD3"/>
<evidence type="ECO:0000313" key="2">
    <source>
        <dbReference type="EMBL" id="NEV66109.1"/>
    </source>
</evidence>
<comment type="caution">
    <text evidence="2">The sequence shown here is derived from an EMBL/GenBank/DDBJ whole genome shotgun (WGS) entry which is preliminary data.</text>
</comment>
<protein>
    <recommendedName>
        <fullName evidence="1">Restriction endonuclease type I HsdR N-terminal domain-containing protein</fullName>
    </recommendedName>
</protein>
<feature type="domain" description="Restriction endonuclease type I HsdR N-terminal" evidence="1">
    <location>
        <begin position="84"/>
        <end position="157"/>
    </location>
</feature>
<reference evidence="2" key="3">
    <citation type="submission" date="2020-02" db="EMBL/GenBank/DDBJ databases">
        <authorList>
            <person name="Sarangi A.N."/>
            <person name="Ghosh S."/>
            <person name="Mukherjee M."/>
            <person name="Tripathy S."/>
        </authorList>
    </citation>
    <scope>NUCLEOTIDE SEQUENCE</scope>
    <source>
        <strain evidence="2">BDU141951</strain>
    </source>
</reference>
<dbReference type="GO" id="GO:0005524">
    <property type="term" value="F:ATP binding"/>
    <property type="evidence" value="ECO:0007669"/>
    <property type="project" value="UniProtKB-KW"/>
</dbReference>
<proteinExistence type="predicted"/>
<organism evidence="2">
    <name type="scientific">Lyngbya confervoides BDU141951</name>
    <dbReference type="NCBI Taxonomy" id="1574623"/>
    <lineage>
        <taxon>Bacteria</taxon>
        <taxon>Bacillati</taxon>
        <taxon>Cyanobacteriota</taxon>
        <taxon>Cyanophyceae</taxon>
        <taxon>Oscillatoriophycideae</taxon>
        <taxon>Oscillatoriales</taxon>
        <taxon>Microcoleaceae</taxon>
        <taxon>Lyngbya</taxon>
    </lineage>
</organism>
<dbReference type="Pfam" id="PF04313">
    <property type="entry name" value="HSDR_N"/>
    <property type="match status" value="1"/>
</dbReference>
<evidence type="ECO:0000259" key="1">
    <source>
        <dbReference type="Pfam" id="PF04313"/>
    </source>
</evidence>
<dbReference type="InterPro" id="IPR007409">
    <property type="entry name" value="Restrct_endonuc_type1_HsdR_N"/>
</dbReference>
<dbReference type="GO" id="GO:0009307">
    <property type="term" value="P:DNA restriction-modification system"/>
    <property type="evidence" value="ECO:0007669"/>
    <property type="project" value="UniProtKB-KW"/>
</dbReference>
<sequence>MVKVPADDYADLLDSLALALESSYMNMKDSSLSIDEYEYSGVLINRLQAFYCAQDTIKKFLGKRVAQAGADFFVESVLFLLRIFNDVEALDFEISSELPVKRKRNAIRPDISIWKDGELLAIIECKTQLGWLRNNWKQHFEEREKSLKEVFPDAQFLVFVMTGCNWSGFGEQNVSIEHRKFFCFLKDAWPAHLSKEFDSSLFESPVEDLMQRLKFLSS</sequence>
<reference evidence="2" key="2">
    <citation type="journal article" date="2015" name="Genome Announc.">
        <title>Draft Genome Sequence of Filamentous Marine Cyanobacterium Lyngbya confervoides Strain BDU141951.</title>
        <authorList>
            <person name="Chandrababunaidu M.M."/>
            <person name="Sen D."/>
            <person name="Tripathy S."/>
        </authorList>
    </citation>
    <scope>NUCLEOTIDE SEQUENCE</scope>
    <source>
        <strain evidence="2">BDU141951</strain>
    </source>
</reference>
<dbReference type="EMBL" id="JTHE02000003">
    <property type="protein sequence ID" value="NEV66109.1"/>
    <property type="molecule type" value="Genomic_DNA"/>
</dbReference>
<accession>A0A0C1YCD3</accession>
<reference evidence="2" key="1">
    <citation type="submission" date="2014-11" db="EMBL/GenBank/DDBJ databases">
        <authorList>
            <person name="Malar M.C."/>
            <person name="Sen D."/>
            <person name="Tripathy S."/>
        </authorList>
    </citation>
    <scope>NUCLEOTIDE SEQUENCE</scope>
    <source>
        <strain evidence="2">BDU141951</strain>
    </source>
</reference>